<name>A0A813LHM2_POLGL</name>
<evidence type="ECO:0000313" key="1">
    <source>
        <dbReference type="EMBL" id="CAE8622470.1"/>
    </source>
</evidence>
<reference evidence="2" key="1">
    <citation type="submission" date="2021-02" db="EMBL/GenBank/DDBJ databases">
        <authorList>
            <person name="Dougan E. K."/>
            <person name="Rhodes N."/>
            <person name="Thang M."/>
            <person name="Chan C."/>
        </authorList>
    </citation>
    <scope>NUCLEOTIDE SEQUENCE</scope>
</reference>
<dbReference type="Proteomes" id="UP000654075">
    <property type="component" value="Unassembled WGS sequence"/>
</dbReference>
<comment type="caution">
    <text evidence="2">The sequence shown here is derived from an EMBL/GenBank/DDBJ whole genome shotgun (WGS) entry which is preliminary data.</text>
</comment>
<dbReference type="EMBL" id="CAJNNV010027983">
    <property type="protein sequence ID" value="CAE8622470.1"/>
    <property type="molecule type" value="Genomic_DNA"/>
</dbReference>
<dbReference type="AlphaFoldDB" id="A0A813LHM2"/>
<evidence type="ECO:0000313" key="4">
    <source>
        <dbReference type="Proteomes" id="UP000654075"/>
    </source>
</evidence>
<accession>A0A813LHM2</accession>
<dbReference type="Proteomes" id="UP000626109">
    <property type="component" value="Unassembled WGS sequence"/>
</dbReference>
<evidence type="ECO:0000313" key="2">
    <source>
        <dbReference type="EMBL" id="CAE8726508.1"/>
    </source>
</evidence>
<sequence>MPLGARIFLHGNLDSVFGKLPRDPCCCAALVYIHFTELPPSSLGPGSQAHYTLTRWHALCQGEGLSPFHFECKHTANCSGNALAIESSRRHESIVHRKKNEIIPQRKSNKVGNCSASSLRIWLGDRKVEEIGEALPEP</sequence>
<proteinExistence type="predicted"/>
<keyword evidence="4" id="KW-1185">Reference proteome</keyword>
<organism evidence="2 3">
    <name type="scientific">Polarella glacialis</name>
    <name type="common">Dinoflagellate</name>
    <dbReference type="NCBI Taxonomy" id="89957"/>
    <lineage>
        <taxon>Eukaryota</taxon>
        <taxon>Sar</taxon>
        <taxon>Alveolata</taxon>
        <taxon>Dinophyceae</taxon>
        <taxon>Suessiales</taxon>
        <taxon>Suessiaceae</taxon>
        <taxon>Polarella</taxon>
    </lineage>
</organism>
<evidence type="ECO:0000313" key="3">
    <source>
        <dbReference type="Proteomes" id="UP000626109"/>
    </source>
</evidence>
<protein>
    <submittedName>
        <fullName evidence="2">Uncharacterized protein</fullName>
    </submittedName>
</protein>
<dbReference type="EMBL" id="CAJNNW010035235">
    <property type="protein sequence ID" value="CAE8726508.1"/>
    <property type="molecule type" value="Genomic_DNA"/>
</dbReference>
<gene>
    <name evidence="1" type="ORF">PGLA1383_LOCUS39913</name>
    <name evidence="2" type="ORF">PGLA2088_LOCUS44506</name>
</gene>